<feature type="compositionally biased region" description="Basic and acidic residues" evidence="2">
    <location>
        <begin position="306"/>
        <end position="317"/>
    </location>
</feature>
<keyword evidence="1" id="KW-0175">Coiled coil</keyword>
<dbReference type="KEGG" id="sre:PTSG_08852"/>
<feature type="compositionally biased region" description="Basic and acidic residues" evidence="2">
    <location>
        <begin position="236"/>
        <end position="250"/>
    </location>
</feature>
<keyword evidence="5" id="KW-1185">Reference proteome</keyword>
<feature type="compositionally biased region" description="Acidic residues" evidence="2">
    <location>
        <begin position="369"/>
        <end position="386"/>
    </location>
</feature>
<dbReference type="AlphaFoldDB" id="F2UKW4"/>
<sequence length="657" mass="72092">MILTNGTTRLQPGDRVMFDRKYPAIVRYFGKVGSSPKVWVGVELQDQVGKNDGCAGGKRYFKCKPGYGIFALPSRFTKRPELEIGCKVVVKKQYVGTVRFIGETEYSTGEWVGVELKDPVGKHDGMFRGKRYFTCAKGHGIFARPTQVVRALSDTHSTDGRRTQRRSRSSPDAAAQSQDLKDALAELDKLREENSGLKRQVEDLRKLVVTAEQLSLSEHVQDILPGNMADPTEEEIERRSSFSSGDERRLASRRRTSLRMRALASASSSSLSKAVGAAAGETHAADTSTTAASTQAAMVGTQEEAAAERDSDERGESGDFGASAGDEDTAVAGDEQEAVTTEGEEQQGDKNVFLGESQDGASSPKHHDDEEEEEEEEEDGDGDDDVTELREVLESREQELKYMKRQVAFEQAKVSELAKLLDMAKRSLVEGARRETGLKDRLKAAEQRLENAEFSIDDYAIHGDAVEAELQEALRDKQELSDRLAECQMELLDAKTDQFTAMTECEMMRQDLLQLRQQLSGDTVVAVEVDGAEDKNTPQTDAADAEDADQQTQEQDSEQATLADDVGAGEHAGQSEARVDTSEDGAESDGDASHRRQLQLEVAATEPEPTSAEEEEEAEAAFLERPPPPPGVDASLFCTICEEYGHTEDDCDDTITF</sequence>
<dbReference type="OrthoDB" id="2130750at2759"/>
<dbReference type="GeneID" id="16070793"/>
<dbReference type="PANTHER" id="PTHR18916">
    <property type="entry name" value="DYNACTIN 1-RELATED MICROTUBULE-BINDING"/>
    <property type="match status" value="1"/>
</dbReference>
<evidence type="ECO:0000256" key="2">
    <source>
        <dbReference type="SAM" id="MobiDB-lite"/>
    </source>
</evidence>
<reference evidence="4" key="1">
    <citation type="submission" date="2009-08" db="EMBL/GenBank/DDBJ databases">
        <title>Annotation of Salpingoeca rosetta.</title>
        <authorList>
            <consortium name="The Broad Institute Genome Sequencing Platform"/>
            <person name="Russ C."/>
            <person name="Cuomo C."/>
            <person name="Burger G."/>
            <person name="Gray M.W."/>
            <person name="Holland P.W.H."/>
            <person name="King N."/>
            <person name="Lang F.B.F."/>
            <person name="Roger A.J."/>
            <person name="Ruiz-Trillo I."/>
            <person name="Young S.K."/>
            <person name="Zeng Q."/>
            <person name="Gargeya S."/>
            <person name="Alvarado L."/>
            <person name="Berlin A."/>
            <person name="Chapman S.B."/>
            <person name="Chen Z."/>
            <person name="Freedman E."/>
            <person name="Gellesch M."/>
            <person name="Goldberg J."/>
            <person name="Griggs A."/>
            <person name="Gujja S."/>
            <person name="Heilman E."/>
            <person name="Heiman D."/>
            <person name="Howarth C."/>
            <person name="Mehta T."/>
            <person name="Neiman D."/>
            <person name="Pearson M."/>
            <person name="Roberts A."/>
            <person name="Saif S."/>
            <person name="Shea T."/>
            <person name="Shenoy N."/>
            <person name="Sisk P."/>
            <person name="Stolte C."/>
            <person name="Sykes S."/>
            <person name="White J."/>
            <person name="Yandava C."/>
            <person name="Haas B."/>
            <person name="Nusbaum C."/>
            <person name="Birren B."/>
        </authorList>
    </citation>
    <scope>NUCLEOTIDE SEQUENCE [LARGE SCALE GENOMIC DNA]</scope>
    <source>
        <strain evidence="4">ATCC 50818</strain>
    </source>
</reference>
<dbReference type="SMART" id="SM01052">
    <property type="entry name" value="CAP_GLY"/>
    <property type="match status" value="2"/>
</dbReference>
<feature type="domain" description="CAP-Gly" evidence="3">
    <location>
        <begin position="102"/>
        <end position="144"/>
    </location>
</feature>
<feature type="region of interest" description="Disordered" evidence="2">
    <location>
        <begin position="152"/>
        <end position="179"/>
    </location>
</feature>
<feature type="region of interest" description="Disordered" evidence="2">
    <location>
        <begin position="222"/>
        <end position="255"/>
    </location>
</feature>
<feature type="compositionally biased region" description="Low complexity" evidence="2">
    <location>
        <begin position="601"/>
        <end position="610"/>
    </location>
</feature>
<feature type="region of interest" description="Disordered" evidence="2">
    <location>
        <begin position="532"/>
        <end position="632"/>
    </location>
</feature>
<protein>
    <recommendedName>
        <fullName evidence="3">CAP-Gly domain-containing protein</fullName>
    </recommendedName>
</protein>
<dbReference type="InParanoid" id="F2UKW4"/>
<evidence type="ECO:0000313" key="4">
    <source>
        <dbReference type="EMBL" id="EGD77763.1"/>
    </source>
</evidence>
<dbReference type="EMBL" id="GL832979">
    <property type="protein sequence ID" value="EGD77763.1"/>
    <property type="molecule type" value="Genomic_DNA"/>
</dbReference>
<dbReference type="InterPro" id="IPR000938">
    <property type="entry name" value="CAP-Gly_domain"/>
</dbReference>
<organism evidence="5">
    <name type="scientific">Salpingoeca rosetta (strain ATCC 50818 / BSB-021)</name>
    <dbReference type="NCBI Taxonomy" id="946362"/>
    <lineage>
        <taxon>Eukaryota</taxon>
        <taxon>Choanoflagellata</taxon>
        <taxon>Craspedida</taxon>
        <taxon>Salpingoecidae</taxon>
        <taxon>Salpingoeca</taxon>
    </lineage>
</organism>
<feature type="compositionally biased region" description="Acidic residues" evidence="2">
    <location>
        <begin position="325"/>
        <end position="346"/>
    </location>
</feature>
<feature type="coiled-coil region" evidence="1">
    <location>
        <begin position="435"/>
        <end position="497"/>
    </location>
</feature>
<dbReference type="RefSeq" id="XP_004990239.1">
    <property type="nucleotide sequence ID" value="XM_004990182.1"/>
</dbReference>
<evidence type="ECO:0000259" key="3">
    <source>
        <dbReference type="PROSITE" id="PS50245"/>
    </source>
</evidence>
<dbReference type="Gene3D" id="2.30.30.190">
    <property type="entry name" value="CAP Gly-rich-like domain"/>
    <property type="match status" value="2"/>
</dbReference>
<dbReference type="Pfam" id="PF01302">
    <property type="entry name" value="CAP_GLY"/>
    <property type="match status" value="2"/>
</dbReference>
<evidence type="ECO:0000256" key="1">
    <source>
        <dbReference type="SAM" id="Coils"/>
    </source>
</evidence>
<dbReference type="eggNOG" id="KOG4568">
    <property type="taxonomic scope" value="Eukaryota"/>
</dbReference>
<dbReference type="STRING" id="946362.F2UKW4"/>
<dbReference type="Proteomes" id="UP000007799">
    <property type="component" value="Unassembled WGS sequence"/>
</dbReference>
<gene>
    <name evidence="4" type="ORF">PTSG_08852</name>
</gene>
<dbReference type="InterPro" id="IPR036859">
    <property type="entry name" value="CAP-Gly_dom_sf"/>
</dbReference>
<evidence type="ECO:0000313" key="5">
    <source>
        <dbReference type="Proteomes" id="UP000007799"/>
    </source>
</evidence>
<accession>F2UKW4</accession>
<feature type="region of interest" description="Disordered" evidence="2">
    <location>
        <begin position="282"/>
        <end position="388"/>
    </location>
</feature>
<dbReference type="PROSITE" id="PS50245">
    <property type="entry name" value="CAP_GLY_2"/>
    <property type="match status" value="2"/>
</dbReference>
<feature type="compositionally biased region" description="Low complexity" evidence="2">
    <location>
        <begin position="282"/>
        <end position="297"/>
    </location>
</feature>
<name>F2UKW4_SALR5</name>
<feature type="domain" description="CAP-Gly" evidence="3">
    <location>
        <begin position="30"/>
        <end position="72"/>
    </location>
</feature>
<feature type="compositionally biased region" description="Low complexity" evidence="2">
    <location>
        <begin position="550"/>
        <end position="561"/>
    </location>
</feature>
<proteinExistence type="predicted"/>
<dbReference type="SUPFAM" id="SSF74924">
    <property type="entry name" value="Cap-Gly domain"/>
    <property type="match status" value="2"/>
</dbReference>
<dbReference type="PROSITE" id="PS00845">
    <property type="entry name" value="CAP_GLY_1"/>
    <property type="match status" value="1"/>
</dbReference>
<dbReference type="OMA" id="CTICEEY"/>